<feature type="region of interest" description="Disordered" evidence="1">
    <location>
        <begin position="1"/>
        <end position="29"/>
    </location>
</feature>
<feature type="compositionally biased region" description="Low complexity" evidence="1">
    <location>
        <begin position="193"/>
        <end position="203"/>
    </location>
</feature>
<name>A0A5E4AUI4_MARMO</name>
<evidence type="ECO:0000313" key="2">
    <source>
        <dbReference type="EMBL" id="VTJ61143.1"/>
    </source>
</evidence>
<evidence type="ECO:0000313" key="3">
    <source>
        <dbReference type="Proteomes" id="UP000335636"/>
    </source>
</evidence>
<reference evidence="2" key="1">
    <citation type="submission" date="2019-04" db="EMBL/GenBank/DDBJ databases">
        <authorList>
            <person name="Alioto T."/>
            <person name="Alioto T."/>
        </authorList>
    </citation>
    <scope>NUCLEOTIDE SEQUENCE [LARGE SCALE GENOMIC DNA]</scope>
</reference>
<proteinExistence type="predicted"/>
<gene>
    <name evidence="2" type="ORF">MONAX_5E013569</name>
</gene>
<protein>
    <submittedName>
        <fullName evidence="2">Uncharacterized protein</fullName>
    </submittedName>
</protein>
<dbReference type="AlphaFoldDB" id="A0A5E4AUI4"/>
<comment type="caution">
    <text evidence="2">The sequence shown here is derived from an EMBL/GenBank/DDBJ whole genome shotgun (WGS) entry which is preliminary data.</text>
</comment>
<feature type="region of interest" description="Disordered" evidence="1">
    <location>
        <begin position="91"/>
        <end position="117"/>
    </location>
</feature>
<sequence length="360" mass="36946">MPPRAPLHQGSPCTSGCQEEGGPYPPAPGLQVTTPSCPLNLGDHQALALIAVLRATSCPLAELPAPLPPLCNPLSERAVFRGLLSQGHVGQCEGRGTDAQVGQEGRGPPRMPGVPWSSRTGEDILVTHVQAKWWCDLSRACAASDSGVTPKGWAAAACGCTGGGVGPEVGLPSEERSGVSGRPLMRVVPHSLPLLRPSASPSSEGFGGQRKEGAGTGAGMAKDLEGTLGLSPKEWPPEFGLNKIPVAEPSGTALIRGWVEQPKPGESLPHLCPPLASAAASAVLQPCPPDLHPQPQVHAPQAACKLLYALCLESVVLIPSGCLNVAQFRLNDHSTSSSCWCPASGRPAGVPLVEACGKGS</sequence>
<dbReference type="EMBL" id="CABDUW010000165">
    <property type="protein sequence ID" value="VTJ61143.1"/>
    <property type="molecule type" value="Genomic_DNA"/>
</dbReference>
<accession>A0A5E4AUI4</accession>
<keyword evidence="3" id="KW-1185">Reference proteome</keyword>
<evidence type="ECO:0000256" key="1">
    <source>
        <dbReference type="SAM" id="MobiDB-lite"/>
    </source>
</evidence>
<organism evidence="2 3">
    <name type="scientific">Marmota monax</name>
    <name type="common">Woodchuck</name>
    <dbReference type="NCBI Taxonomy" id="9995"/>
    <lineage>
        <taxon>Eukaryota</taxon>
        <taxon>Metazoa</taxon>
        <taxon>Chordata</taxon>
        <taxon>Craniata</taxon>
        <taxon>Vertebrata</taxon>
        <taxon>Euteleostomi</taxon>
        <taxon>Mammalia</taxon>
        <taxon>Eutheria</taxon>
        <taxon>Euarchontoglires</taxon>
        <taxon>Glires</taxon>
        <taxon>Rodentia</taxon>
        <taxon>Sciuromorpha</taxon>
        <taxon>Sciuridae</taxon>
        <taxon>Xerinae</taxon>
        <taxon>Marmotini</taxon>
        <taxon>Marmota</taxon>
    </lineage>
</organism>
<dbReference type="Proteomes" id="UP000335636">
    <property type="component" value="Unassembled WGS sequence"/>
</dbReference>
<feature type="region of interest" description="Disordered" evidence="1">
    <location>
        <begin position="193"/>
        <end position="218"/>
    </location>
</feature>